<dbReference type="PANTHER" id="PTHR33993:SF2">
    <property type="entry name" value="VOC DOMAIN-CONTAINING PROTEIN"/>
    <property type="match status" value="1"/>
</dbReference>
<gene>
    <name evidence="2" type="ORF">SAMN04488690_2547</name>
</gene>
<evidence type="ECO:0000313" key="2">
    <source>
        <dbReference type="EMBL" id="SLM24820.1"/>
    </source>
</evidence>
<dbReference type="PROSITE" id="PS51819">
    <property type="entry name" value="VOC"/>
    <property type="match status" value="1"/>
</dbReference>
<protein>
    <recommendedName>
        <fullName evidence="1">VOC domain-containing protein</fullName>
    </recommendedName>
</protein>
<dbReference type="InterPro" id="IPR004360">
    <property type="entry name" value="Glyas_Fos-R_dOase_dom"/>
</dbReference>
<feature type="domain" description="VOC" evidence="1">
    <location>
        <begin position="3"/>
        <end position="120"/>
    </location>
</feature>
<dbReference type="SUPFAM" id="SSF54593">
    <property type="entry name" value="Glyoxalase/Bleomycin resistance protein/Dihydroxybiphenyl dioxygenase"/>
    <property type="match status" value="1"/>
</dbReference>
<dbReference type="RefSeq" id="WP_032976455.1">
    <property type="nucleotide sequence ID" value="NZ_FWEU01000003.1"/>
</dbReference>
<dbReference type="InterPro" id="IPR029068">
    <property type="entry name" value="Glyas_Bleomycin-R_OHBP_Dase"/>
</dbReference>
<organism evidence="2 3">
    <name type="scientific">Stenotrophomonas indicatrix</name>
    <dbReference type="NCBI Taxonomy" id="2045451"/>
    <lineage>
        <taxon>Bacteria</taxon>
        <taxon>Pseudomonadati</taxon>
        <taxon>Pseudomonadota</taxon>
        <taxon>Gammaproteobacteria</taxon>
        <taxon>Lysobacterales</taxon>
        <taxon>Lysobacteraceae</taxon>
        <taxon>Stenotrophomonas</taxon>
    </lineage>
</organism>
<evidence type="ECO:0000259" key="1">
    <source>
        <dbReference type="PROSITE" id="PS51819"/>
    </source>
</evidence>
<dbReference type="InterPro" id="IPR052164">
    <property type="entry name" value="Anthracycline_SecMetBiosynth"/>
</dbReference>
<dbReference type="InterPro" id="IPR037523">
    <property type="entry name" value="VOC_core"/>
</dbReference>
<dbReference type="Pfam" id="PF00903">
    <property type="entry name" value="Glyoxalase"/>
    <property type="match status" value="1"/>
</dbReference>
<dbReference type="EMBL" id="FWEU01000003">
    <property type="protein sequence ID" value="SLM24820.1"/>
    <property type="molecule type" value="Genomic_DNA"/>
</dbReference>
<dbReference type="CDD" id="cd07247">
    <property type="entry name" value="SgaA_N_like"/>
    <property type="match status" value="1"/>
</dbReference>
<name>A0A1W1GZP4_9GAMM</name>
<dbReference type="PANTHER" id="PTHR33993">
    <property type="entry name" value="GLYOXALASE-RELATED"/>
    <property type="match status" value="1"/>
</dbReference>
<evidence type="ECO:0000313" key="3">
    <source>
        <dbReference type="Proteomes" id="UP000191133"/>
    </source>
</evidence>
<sequence>MNPILHVEVPVADLERAVMFYEHWLQVRIEAPIDLHDCRMAYLSFNDDAAGASMALVHGADYVPSEHGPRIYLGVDDLDRRLQRALQAGAVLCFGPAVAGGWRVAEIRDSEGNRIALQAPVNP</sequence>
<dbReference type="Proteomes" id="UP000191133">
    <property type="component" value="Unassembled WGS sequence"/>
</dbReference>
<dbReference type="Gene3D" id="3.10.180.10">
    <property type="entry name" value="2,3-Dihydroxybiphenyl 1,2-Dioxygenase, domain 1"/>
    <property type="match status" value="1"/>
</dbReference>
<proteinExistence type="predicted"/>
<reference evidence="3" key="1">
    <citation type="submission" date="2016-10" db="EMBL/GenBank/DDBJ databases">
        <authorList>
            <person name="Varghese N."/>
        </authorList>
    </citation>
    <scope>NUCLEOTIDE SEQUENCE [LARGE SCALE GENOMIC DNA]</scope>
    <source>
        <strain evidence="3">92MFCol6.1</strain>
    </source>
</reference>
<dbReference type="AlphaFoldDB" id="A0A1W1GZP4"/>
<accession>A0A1W1GZP4</accession>